<organism evidence="1 2">
    <name type="scientific">Pseudonocardia benzenivorans</name>
    <dbReference type="NCBI Taxonomy" id="228005"/>
    <lineage>
        <taxon>Bacteria</taxon>
        <taxon>Bacillati</taxon>
        <taxon>Actinomycetota</taxon>
        <taxon>Actinomycetes</taxon>
        <taxon>Pseudonocardiales</taxon>
        <taxon>Pseudonocardiaceae</taxon>
        <taxon>Pseudonocardia</taxon>
    </lineage>
</organism>
<keyword evidence="2" id="KW-1185">Reference proteome</keyword>
<dbReference type="RefSeq" id="WP_379652965.1">
    <property type="nucleotide sequence ID" value="NZ_JBHTMB010000111.1"/>
</dbReference>
<dbReference type="EMBL" id="JBHTMB010000111">
    <property type="protein sequence ID" value="MFD1234139.1"/>
    <property type="molecule type" value="Genomic_DNA"/>
</dbReference>
<dbReference type="Proteomes" id="UP001597182">
    <property type="component" value="Unassembled WGS sequence"/>
</dbReference>
<name>A0ABW3VJA9_9PSEU</name>
<gene>
    <name evidence="1" type="ORF">ACFQ34_12690</name>
</gene>
<sequence>MTREADVRDVAAVVDAVISGSSQGLSGRDANGSGAMEGYVAAKHGVVGLMRSGTNWLAPHQVRVKTSTRHR</sequence>
<comment type="caution">
    <text evidence="1">The sequence shown here is derived from an EMBL/GenBank/DDBJ whole genome shotgun (WGS) entry which is preliminary data.</text>
</comment>
<evidence type="ECO:0000313" key="2">
    <source>
        <dbReference type="Proteomes" id="UP001597182"/>
    </source>
</evidence>
<accession>A0ABW3VJA9</accession>
<proteinExistence type="predicted"/>
<evidence type="ECO:0000313" key="1">
    <source>
        <dbReference type="EMBL" id="MFD1234139.1"/>
    </source>
</evidence>
<protein>
    <submittedName>
        <fullName evidence="1">Uncharacterized protein</fullName>
    </submittedName>
</protein>
<reference evidence="2" key="1">
    <citation type="journal article" date="2019" name="Int. J. Syst. Evol. Microbiol.">
        <title>The Global Catalogue of Microorganisms (GCM) 10K type strain sequencing project: providing services to taxonomists for standard genome sequencing and annotation.</title>
        <authorList>
            <consortium name="The Broad Institute Genomics Platform"/>
            <consortium name="The Broad Institute Genome Sequencing Center for Infectious Disease"/>
            <person name="Wu L."/>
            <person name="Ma J."/>
        </authorList>
    </citation>
    <scope>NUCLEOTIDE SEQUENCE [LARGE SCALE GENOMIC DNA]</scope>
    <source>
        <strain evidence="2">CCUG 49018</strain>
    </source>
</reference>